<dbReference type="InParanoid" id="A0A251VP65"/>
<evidence type="ECO:0000313" key="2">
    <source>
        <dbReference type="EMBL" id="KAF5821289.1"/>
    </source>
</evidence>
<organism evidence="3 4">
    <name type="scientific">Helianthus annuus</name>
    <name type="common">Common sunflower</name>
    <dbReference type="NCBI Taxonomy" id="4232"/>
    <lineage>
        <taxon>Eukaryota</taxon>
        <taxon>Viridiplantae</taxon>
        <taxon>Streptophyta</taxon>
        <taxon>Embryophyta</taxon>
        <taxon>Tracheophyta</taxon>
        <taxon>Spermatophyta</taxon>
        <taxon>Magnoliopsida</taxon>
        <taxon>eudicotyledons</taxon>
        <taxon>Gunneridae</taxon>
        <taxon>Pentapetalae</taxon>
        <taxon>asterids</taxon>
        <taxon>campanulids</taxon>
        <taxon>Asterales</taxon>
        <taxon>Asteraceae</taxon>
        <taxon>Asteroideae</taxon>
        <taxon>Heliantheae alliance</taxon>
        <taxon>Heliantheae</taxon>
        <taxon>Helianthus</taxon>
    </lineage>
</organism>
<protein>
    <submittedName>
        <fullName evidence="2">PAM2-containing protein CID1/CID2</fullName>
    </submittedName>
    <submittedName>
        <fullName evidence="3">Putative ataxin-2</fullName>
    </submittedName>
</protein>
<sequence length="155" mass="17929">MTLVSAQRSTLNPNAPLFVPAAVRQVEDFSPEWWDLVTTSTWFHSYWLSQQDAEDGFFGNTQDDLDIVDILPDSIYADEDTLTMESDYEQFLLLSEMEKHTYAPSLKQIPIKGLELELKPRERGPKSPVEMAKYWEKPAKPVSPKVRTQRIQQPR</sequence>
<accession>A0A251VP65</accession>
<dbReference type="OMA" id="GPPKYFE"/>
<dbReference type="EMBL" id="CM007890">
    <property type="protein sequence ID" value="OTG36501.1"/>
    <property type="molecule type" value="Genomic_DNA"/>
</dbReference>
<feature type="region of interest" description="Disordered" evidence="1">
    <location>
        <begin position="120"/>
        <end position="155"/>
    </location>
</feature>
<dbReference type="InterPro" id="IPR009818">
    <property type="entry name" value="PAM2_motif"/>
</dbReference>
<dbReference type="Proteomes" id="UP000215914">
    <property type="component" value="Chromosome 1"/>
</dbReference>
<keyword evidence="4" id="KW-1185">Reference proteome</keyword>
<proteinExistence type="predicted"/>
<dbReference type="InterPro" id="IPR040414">
    <property type="entry name" value="CID1/CID2"/>
</dbReference>
<reference evidence="2" key="3">
    <citation type="submission" date="2020-06" db="EMBL/GenBank/DDBJ databases">
        <title>Helianthus annuus Genome sequencing and assembly Release 2.</title>
        <authorList>
            <person name="Gouzy J."/>
            <person name="Langlade N."/>
            <person name="Munos S."/>
        </authorList>
    </citation>
    <scope>NUCLEOTIDE SEQUENCE</scope>
    <source>
        <tissue evidence="2">Leaves</tissue>
    </source>
</reference>
<dbReference type="FunCoup" id="A0A251VP65">
    <property type="interactions" value="1539"/>
</dbReference>
<dbReference type="OrthoDB" id="628205at2759"/>
<gene>
    <name evidence="3" type="ORF">HannXRQ_Chr01g0008281</name>
    <name evidence="2" type="ORF">HanXRQr2_Chr01g0012171</name>
</gene>
<dbReference type="EMBL" id="MNCJ02000316">
    <property type="protein sequence ID" value="KAF5821289.1"/>
    <property type="molecule type" value="Genomic_DNA"/>
</dbReference>
<reference evidence="2 4" key="1">
    <citation type="journal article" date="2017" name="Nature">
        <title>The sunflower genome provides insights into oil metabolism, flowering and Asterid evolution.</title>
        <authorList>
            <person name="Badouin H."/>
            <person name="Gouzy J."/>
            <person name="Grassa C.J."/>
            <person name="Murat F."/>
            <person name="Staton S.E."/>
            <person name="Cottret L."/>
            <person name="Lelandais-Briere C."/>
            <person name="Owens G.L."/>
            <person name="Carrere S."/>
            <person name="Mayjonade B."/>
            <person name="Legrand L."/>
            <person name="Gill N."/>
            <person name="Kane N.C."/>
            <person name="Bowers J.E."/>
            <person name="Hubner S."/>
            <person name="Bellec A."/>
            <person name="Berard A."/>
            <person name="Berges H."/>
            <person name="Blanchet N."/>
            <person name="Boniface M.C."/>
            <person name="Brunel D."/>
            <person name="Catrice O."/>
            <person name="Chaidir N."/>
            <person name="Claudel C."/>
            <person name="Donnadieu C."/>
            <person name="Faraut T."/>
            <person name="Fievet G."/>
            <person name="Helmstetter N."/>
            <person name="King M."/>
            <person name="Knapp S.J."/>
            <person name="Lai Z."/>
            <person name="Le Paslier M.C."/>
            <person name="Lippi Y."/>
            <person name="Lorenzon L."/>
            <person name="Mandel J.R."/>
            <person name="Marage G."/>
            <person name="Marchand G."/>
            <person name="Marquand E."/>
            <person name="Bret-Mestries E."/>
            <person name="Morien E."/>
            <person name="Nambeesan S."/>
            <person name="Nguyen T."/>
            <person name="Pegot-Espagnet P."/>
            <person name="Pouilly N."/>
            <person name="Raftis F."/>
            <person name="Sallet E."/>
            <person name="Schiex T."/>
            <person name="Thomas J."/>
            <person name="Vandecasteele C."/>
            <person name="Vares D."/>
            <person name="Vear F."/>
            <person name="Vautrin S."/>
            <person name="Crespi M."/>
            <person name="Mangin B."/>
            <person name="Burke J.M."/>
            <person name="Salse J."/>
            <person name="Munos S."/>
            <person name="Vincourt P."/>
            <person name="Rieseberg L.H."/>
            <person name="Langlade N.B."/>
        </authorList>
    </citation>
    <scope>NUCLEOTIDE SEQUENCE [LARGE SCALE GENOMIC DNA]</scope>
    <source>
        <strain evidence="4">cv. SF193</strain>
        <tissue evidence="2">Leaves</tissue>
    </source>
</reference>
<evidence type="ECO:0000313" key="3">
    <source>
        <dbReference type="EMBL" id="OTG36501.1"/>
    </source>
</evidence>
<dbReference type="PANTHER" id="PTHR33790:SF10">
    <property type="entry name" value="PROTEIN EARLY RESPONSIVE TO DEHYDRATION 15"/>
    <property type="match status" value="1"/>
</dbReference>
<name>A0A251VP65_HELAN</name>
<dbReference type="PANTHER" id="PTHR33790">
    <property type="entry name" value="OS05G0344200 PROTEIN"/>
    <property type="match status" value="1"/>
</dbReference>
<dbReference type="AlphaFoldDB" id="A0A251VP65"/>
<evidence type="ECO:0000313" key="4">
    <source>
        <dbReference type="Proteomes" id="UP000215914"/>
    </source>
</evidence>
<evidence type="ECO:0000256" key="1">
    <source>
        <dbReference type="SAM" id="MobiDB-lite"/>
    </source>
</evidence>
<dbReference type="Gramene" id="mRNA:HanXRQr2_Chr01g0012171">
    <property type="protein sequence ID" value="mRNA:HanXRQr2_Chr01g0012171"/>
    <property type="gene ID" value="HanXRQr2_Chr01g0012171"/>
</dbReference>
<reference evidence="3" key="2">
    <citation type="submission" date="2017-02" db="EMBL/GenBank/DDBJ databases">
        <title>Sunflower complete genome.</title>
        <authorList>
            <person name="Langlade N."/>
            <person name="Munos S."/>
        </authorList>
    </citation>
    <scope>NUCLEOTIDE SEQUENCE [LARGE SCALE GENOMIC DNA]</scope>
    <source>
        <tissue evidence="3">Leaves</tissue>
    </source>
</reference>
<dbReference type="Pfam" id="PF07145">
    <property type="entry name" value="PAM2"/>
    <property type="match status" value="1"/>
</dbReference>